<evidence type="ECO:0000256" key="14">
    <source>
        <dbReference type="SAM" id="Phobius"/>
    </source>
</evidence>
<keyword evidence="7" id="KW-0677">Repeat</keyword>
<dbReference type="InterPro" id="IPR016201">
    <property type="entry name" value="PSI"/>
</dbReference>
<reference evidence="16" key="3">
    <citation type="submission" date="2025-09" db="UniProtKB">
        <authorList>
            <consortium name="Ensembl"/>
        </authorList>
    </citation>
    <scope>IDENTIFICATION</scope>
</reference>
<evidence type="ECO:0000256" key="6">
    <source>
        <dbReference type="ARBA" id="ARBA00022729"/>
    </source>
</evidence>
<organism evidence="16 17">
    <name type="scientific">Lepisosteus oculatus</name>
    <name type="common">Spotted gar</name>
    <dbReference type="NCBI Taxonomy" id="7918"/>
    <lineage>
        <taxon>Eukaryota</taxon>
        <taxon>Metazoa</taxon>
        <taxon>Chordata</taxon>
        <taxon>Craniata</taxon>
        <taxon>Vertebrata</taxon>
        <taxon>Euteleostomi</taxon>
        <taxon>Actinopterygii</taxon>
        <taxon>Neopterygii</taxon>
        <taxon>Holostei</taxon>
        <taxon>Semionotiformes</taxon>
        <taxon>Lepisosteidae</taxon>
        <taxon>Lepisosteus</taxon>
    </lineage>
</organism>
<dbReference type="Pfam" id="PF08337">
    <property type="entry name" value="Plexin_cytopl"/>
    <property type="match status" value="1"/>
</dbReference>
<evidence type="ECO:0000256" key="1">
    <source>
        <dbReference type="ARBA" id="ARBA00004251"/>
    </source>
</evidence>
<dbReference type="Pfam" id="PF01437">
    <property type="entry name" value="PSI"/>
    <property type="match status" value="1"/>
</dbReference>
<dbReference type="EMBL" id="AHAT01006536">
    <property type="status" value="NOT_ANNOTATED_CDS"/>
    <property type="molecule type" value="Genomic_DNA"/>
</dbReference>
<feature type="region of interest" description="Disordered" evidence="13">
    <location>
        <begin position="776"/>
        <end position="861"/>
    </location>
</feature>
<feature type="transmembrane region" description="Helical" evidence="14">
    <location>
        <begin position="1333"/>
        <end position="1357"/>
    </location>
</feature>
<dbReference type="Gene3D" id="2.60.40.10">
    <property type="entry name" value="Immunoglobulins"/>
    <property type="match status" value="3"/>
</dbReference>
<evidence type="ECO:0000256" key="12">
    <source>
        <dbReference type="PROSITE-ProRule" id="PRU00352"/>
    </source>
</evidence>
<dbReference type="SUPFAM" id="SSF48350">
    <property type="entry name" value="GTPase activation domain, GAP"/>
    <property type="match status" value="1"/>
</dbReference>
<dbReference type="InterPro" id="IPR013783">
    <property type="entry name" value="Ig-like_fold"/>
</dbReference>
<keyword evidence="10" id="KW-1015">Disulfide bond</keyword>
<dbReference type="GO" id="GO:0050772">
    <property type="term" value="P:positive regulation of axonogenesis"/>
    <property type="evidence" value="ECO:0000318"/>
    <property type="project" value="GO_Central"/>
</dbReference>
<dbReference type="Pfam" id="PF01833">
    <property type="entry name" value="TIG"/>
    <property type="match status" value="2"/>
</dbReference>
<evidence type="ECO:0000256" key="13">
    <source>
        <dbReference type="SAM" id="MobiDB-lite"/>
    </source>
</evidence>
<keyword evidence="6" id="KW-0732">Signal</keyword>
<evidence type="ECO:0000256" key="2">
    <source>
        <dbReference type="ARBA" id="ARBA00010297"/>
    </source>
</evidence>
<dbReference type="GO" id="GO:0071526">
    <property type="term" value="P:semaphorin-plexin signaling pathway"/>
    <property type="evidence" value="ECO:0000318"/>
    <property type="project" value="GO_Central"/>
</dbReference>
<dbReference type="GO" id="GO:0007162">
    <property type="term" value="P:negative regulation of cell adhesion"/>
    <property type="evidence" value="ECO:0000318"/>
    <property type="project" value="GO_Central"/>
</dbReference>
<dbReference type="GO" id="GO:0008360">
    <property type="term" value="P:regulation of cell shape"/>
    <property type="evidence" value="ECO:0000318"/>
    <property type="project" value="GO_Central"/>
</dbReference>
<evidence type="ECO:0000256" key="4">
    <source>
        <dbReference type="ARBA" id="ARBA00022553"/>
    </source>
</evidence>
<dbReference type="InterPro" id="IPR008936">
    <property type="entry name" value="Rho_GTPase_activation_prot"/>
</dbReference>
<dbReference type="Gene3D" id="2.130.10.10">
    <property type="entry name" value="YVTN repeat-like/Quinoprotein amine dehydrogenase"/>
    <property type="match status" value="1"/>
</dbReference>
<dbReference type="FunFam" id="2.60.40.10:FF:000131">
    <property type="entry name" value="Plexin A2"/>
    <property type="match status" value="1"/>
</dbReference>
<evidence type="ECO:0000259" key="15">
    <source>
        <dbReference type="PROSITE" id="PS51004"/>
    </source>
</evidence>
<accession>W5NBQ4</accession>
<dbReference type="GO" id="GO:0030334">
    <property type="term" value="P:regulation of cell migration"/>
    <property type="evidence" value="ECO:0000318"/>
    <property type="project" value="GO_Central"/>
</dbReference>
<dbReference type="GO" id="GO:0005886">
    <property type="term" value="C:plasma membrane"/>
    <property type="evidence" value="ECO:0000318"/>
    <property type="project" value="GO_Central"/>
</dbReference>
<dbReference type="SMART" id="SM00423">
    <property type="entry name" value="PSI"/>
    <property type="match status" value="2"/>
</dbReference>
<dbReference type="OMA" id="QMFTYQD"/>
<dbReference type="InterPro" id="IPR014756">
    <property type="entry name" value="Ig_E-set"/>
</dbReference>
<dbReference type="FunFam" id="2.60.40.10:FF:000705">
    <property type="entry name" value="Plexin B1"/>
    <property type="match status" value="1"/>
</dbReference>
<dbReference type="Pfam" id="PF17960">
    <property type="entry name" value="TIG_plexin"/>
    <property type="match status" value="1"/>
</dbReference>
<dbReference type="InParanoid" id="W5NBQ4"/>
<keyword evidence="11" id="KW-0325">Glycoprotein</keyword>
<dbReference type="SUPFAM" id="SSF103575">
    <property type="entry name" value="Plexin repeat"/>
    <property type="match status" value="1"/>
</dbReference>
<comment type="similarity">
    <text evidence="2">Belongs to the plexin family.</text>
</comment>
<dbReference type="PANTHER" id="PTHR22625">
    <property type="entry name" value="PLEXIN"/>
    <property type="match status" value="1"/>
</dbReference>
<dbReference type="InterPro" id="IPR002909">
    <property type="entry name" value="IPT_dom"/>
</dbReference>
<keyword evidence="4" id="KW-0597">Phosphoprotein</keyword>
<sequence length="1754" mass="191453">TGPKLDSLDCLPPIDAASCPQARETDNTNQLLLVEGERGLIVCGTALQGICEKRGLGNVSQVLYRTEVPVENQYVAANDPQVATVGVVVEQPGEGGREGPLFLLVGRGYTSKGPGIIPPITVRRLEGTPLAPAFSHEELGKLVVGSYSEYNSRFVAALRHAGHVYFLLWRRNVRGRREYRTYVSRLCARDAGFYSYVEVPLSCGGPEFRRAQAASLLAARQDAPALFVVMADERSPPRTALCAFPLLELDRALQRAQHLCYTQEGFGPQGQREAYIEYGVKSDCLRLPQDSVQKYPCGGEHTPSPIASTQPLEVTPIIAMDTLLSAVTTTTESGHTIVLLGDSQGRLHKVLVQSGVGQVYETVQVDPGSAVSADLLLDGERENVYVMTRARVTKVPVSQCGRHTDCPSCLSARDPYCGWCVLEGRCCRKLECSRHQKPNHWLWSYDPQNRCVAVQSISPANQSRDEQTQVSLSVPLLPFLSEAESLSCTFGNLPAQPAVVTATSVTCLSPSPELLPPSAAGRDHVVVPVAVMFGDVTVAQTLLTLYDCGATGRLNVTSPWMVCVISVWGCHWCLQNHLCTHRESCPDQRIIYSSQVREEPAEALCRAQFIPGTTCHLHSAESPRSGHSTQATQHAGSCSTLAVVLHVSVCPEVTHRHASTGAVSVHLFKIVVNRLLIKCRLKTAVQSTAKLKASASDPARPSGAGRQMQLCCTCLASWCCVPVALIPCENLLRLIWQSSAPQLRNRKHWLSICLISLKGLMANRLTSSLTPNATAVRTAPSSANPHSLSTPSPPSSSALTNQTPSVPPLPSQQQIRLQSAGATTDGNPASASEPANHTDGWTGSDWMELEEGAGPNSSSFSSLADDGTLPFDLWDSVPLSCGGLDCRHQCNSVTVSVTYYDCSSPSCFTVYGIIKMFQLSFPPCFSDSLIEPQTGPVEGGIALTIWGSNLGQSFEDIQAGVTVAGVSCVPQPQAYLISTRVVCELQPSEGETEGPVRVTVGDQDSDSGESEQTFTYQDPQLSSITPARGPMAGGTLLTVLGSKLRTGQRSDLAAYTGHAPCLMEGEVTDTQLVCRTSLTNETADVEVKVLFGRAERILGDLVFQYTEDPVITYAAPAESFYGGGRVIKAKGRNLDVVQRPIIMVQAEPAESGQGRQKRFSQSAARSEGGVSNSSSVQQEPCLVHSPEDMDCPTPPVPAELKVVGVWFQMDNVRVEFEEVGERPFTYHPDPELRPLNGDNPDQPFRFKPGGVLAVEGRGLTLAMTREEVIARVGQEECEIKTLDSTHLYCEPPESQPSPEDTSPLPALTVVMGRLQFPLGLVQYDSDSASPFPLAAQVGLAGGAAVVVLVVLVIILMYRRKSKQAMRDYKKVLVQLETLEINVGDQCRKEFTDLMTEMMDLSSDLGGPGIPFLDYRSYAERVFFPGQQGAPLARSLELPEARRATVEQGLSQLNNLLNNRAFLIKFIHTLESQQGFSQRDRGYVASLLTLALHDKLEYYTDVMKGLLGDLAEQYVAKNPKLMLRRTETVVEKMLTNWMSICLYSFLKEVAGEPLYMLYRAIKYQVDKGPVDAVTGKAKRTLNDSHLLREDIDYNAMTLTVLVKTGSEVHPTPVRVLDIDTITQVKDKILDQGHPVVHSSVSPLAPTETPMLEAEEEGGLRLWHLVKSSEEPEIPKHRKSSVRERERAKAIPEIFLTRLLSMKGTLQKFVDDVFLSILSTKRPVPIAVRFFFDFLDELAERHGIADAETVHIWKTN</sequence>
<dbReference type="STRING" id="7918.ENSLOCP00000018063"/>
<dbReference type="InterPro" id="IPR041019">
    <property type="entry name" value="TIG1_plexin"/>
</dbReference>
<dbReference type="InterPro" id="IPR015943">
    <property type="entry name" value="WD40/YVTN_repeat-like_dom_sf"/>
</dbReference>
<dbReference type="SMART" id="SM00630">
    <property type="entry name" value="Sema"/>
    <property type="match status" value="1"/>
</dbReference>
<dbReference type="GeneTree" id="ENSGT01150000286928"/>
<comment type="subcellular location">
    <subcellularLocation>
        <location evidence="1">Cell membrane</location>
        <topology evidence="1">Single-pass type I membrane protein</topology>
    </subcellularLocation>
</comment>
<feature type="domain" description="Sema" evidence="15">
    <location>
        <begin position="1"/>
        <end position="397"/>
    </location>
</feature>
<dbReference type="EMBL" id="AHAT01006535">
    <property type="status" value="NOT_ANNOTATED_CDS"/>
    <property type="molecule type" value="Genomic_DNA"/>
</dbReference>
<dbReference type="Pfam" id="PF24479">
    <property type="entry name" value="PSI_PlexinA-B"/>
    <property type="match status" value="1"/>
</dbReference>
<feature type="compositionally biased region" description="Polar residues" evidence="13">
    <location>
        <begin position="811"/>
        <end position="841"/>
    </location>
</feature>
<evidence type="ECO:0000313" key="17">
    <source>
        <dbReference type="Proteomes" id="UP000018468"/>
    </source>
</evidence>
<evidence type="ECO:0000256" key="7">
    <source>
        <dbReference type="ARBA" id="ARBA00022737"/>
    </source>
</evidence>
<dbReference type="InterPro" id="IPR001627">
    <property type="entry name" value="Semap_dom"/>
</dbReference>
<dbReference type="EMBL" id="AHAT01006531">
    <property type="status" value="NOT_ANNOTATED_CDS"/>
    <property type="molecule type" value="Genomic_DNA"/>
</dbReference>
<evidence type="ECO:0000256" key="3">
    <source>
        <dbReference type="ARBA" id="ARBA00022475"/>
    </source>
</evidence>
<name>W5NBQ4_LEPOC</name>
<dbReference type="SUPFAM" id="SSF81296">
    <property type="entry name" value="E set domains"/>
    <property type="match status" value="3"/>
</dbReference>
<keyword evidence="8 14" id="KW-1133">Transmembrane helix</keyword>
<dbReference type="SMART" id="SM00429">
    <property type="entry name" value="IPT"/>
    <property type="match status" value="3"/>
</dbReference>
<dbReference type="GO" id="GO:0002116">
    <property type="term" value="C:semaphorin receptor complex"/>
    <property type="evidence" value="ECO:0000318"/>
    <property type="project" value="GO_Central"/>
</dbReference>
<dbReference type="EMBL" id="AHAT01006534">
    <property type="status" value="NOT_ANNOTATED_CDS"/>
    <property type="molecule type" value="Genomic_DNA"/>
</dbReference>
<evidence type="ECO:0000313" key="16">
    <source>
        <dbReference type="Ensembl" id="ENSLOCP00000018063.1"/>
    </source>
</evidence>
<dbReference type="FunFam" id="1.10.506.10:FF:000010">
    <property type="entry name" value="Plexin B1"/>
    <property type="match status" value="1"/>
</dbReference>
<dbReference type="SUPFAM" id="SSF101912">
    <property type="entry name" value="Sema domain"/>
    <property type="match status" value="1"/>
</dbReference>
<dbReference type="eggNOG" id="KOG3610">
    <property type="taxonomic scope" value="Eukaryota"/>
</dbReference>
<dbReference type="Pfam" id="PF01403">
    <property type="entry name" value="Sema"/>
    <property type="match status" value="1"/>
</dbReference>
<dbReference type="Ensembl" id="ENSLOCT00000018095.1">
    <property type="protein sequence ID" value="ENSLOCP00000018063.1"/>
    <property type="gene ID" value="ENSLOCG00000014660.1"/>
</dbReference>
<keyword evidence="9 14" id="KW-0472">Membrane</keyword>
<dbReference type="Gene3D" id="1.10.506.10">
    <property type="entry name" value="GTPase Activation - p120gap, domain 1"/>
    <property type="match status" value="2"/>
</dbReference>
<evidence type="ECO:0000256" key="11">
    <source>
        <dbReference type="ARBA" id="ARBA00023180"/>
    </source>
</evidence>
<dbReference type="GO" id="GO:2000289">
    <property type="term" value="P:regulation of photoreceptor cell axon guidance"/>
    <property type="evidence" value="ECO:0007669"/>
    <property type="project" value="Ensembl"/>
</dbReference>
<feature type="region of interest" description="Disordered" evidence="13">
    <location>
        <begin position="1148"/>
        <end position="1177"/>
    </location>
</feature>
<dbReference type="InterPro" id="IPR036352">
    <property type="entry name" value="Semap_dom_sf"/>
</dbReference>
<dbReference type="HOGENOM" id="CLU_001436_1_1_1"/>
<dbReference type="EMBL" id="AHAT01006533">
    <property type="status" value="NOT_ANNOTATED_CDS"/>
    <property type="molecule type" value="Genomic_DNA"/>
</dbReference>
<evidence type="ECO:0000256" key="9">
    <source>
        <dbReference type="ARBA" id="ARBA00023136"/>
    </source>
</evidence>
<dbReference type="EMBL" id="AHAT01006529">
    <property type="status" value="NOT_ANNOTATED_CDS"/>
    <property type="molecule type" value="Genomic_DNA"/>
</dbReference>
<dbReference type="GO" id="GO:0007411">
    <property type="term" value="P:axon guidance"/>
    <property type="evidence" value="ECO:0007669"/>
    <property type="project" value="UniProtKB-ARBA"/>
</dbReference>
<proteinExistence type="inferred from homology"/>
<evidence type="ECO:0000256" key="8">
    <source>
        <dbReference type="ARBA" id="ARBA00022989"/>
    </source>
</evidence>
<dbReference type="GO" id="GO:0017154">
    <property type="term" value="F:semaphorin receptor activity"/>
    <property type="evidence" value="ECO:0000318"/>
    <property type="project" value="GO_Central"/>
</dbReference>
<dbReference type="PROSITE" id="PS51004">
    <property type="entry name" value="SEMA"/>
    <property type="match status" value="1"/>
</dbReference>
<dbReference type="GO" id="GO:0007416">
    <property type="term" value="P:synapse assembly"/>
    <property type="evidence" value="ECO:0000318"/>
    <property type="project" value="GO_Central"/>
</dbReference>
<feature type="compositionally biased region" description="Polar residues" evidence="13">
    <location>
        <begin position="1159"/>
        <end position="1177"/>
    </location>
</feature>
<dbReference type="Pfam" id="PF20170">
    <property type="entry name" value="Plexin_RBD"/>
    <property type="match status" value="1"/>
</dbReference>
<dbReference type="PANTHER" id="PTHR22625:SF69">
    <property type="entry name" value="PLEXIN-B3"/>
    <property type="match status" value="1"/>
</dbReference>
<dbReference type="CDD" id="cd01180">
    <property type="entry name" value="IPT_plexin_repeat1"/>
    <property type="match status" value="1"/>
</dbReference>
<dbReference type="EMBL" id="AHAT01006532">
    <property type="status" value="NOT_ANNOTATED_CDS"/>
    <property type="molecule type" value="Genomic_DNA"/>
</dbReference>
<dbReference type="InterPro" id="IPR013548">
    <property type="entry name" value="Plexin_cytoplasmic_RasGAP_dom"/>
</dbReference>
<dbReference type="Proteomes" id="UP000018468">
    <property type="component" value="Linkage group LG1"/>
</dbReference>
<dbReference type="InterPro" id="IPR046800">
    <property type="entry name" value="Plexin_RBD"/>
</dbReference>
<evidence type="ECO:0000256" key="10">
    <source>
        <dbReference type="ARBA" id="ARBA00023157"/>
    </source>
</evidence>
<reference evidence="16" key="2">
    <citation type="submission" date="2025-08" db="UniProtKB">
        <authorList>
            <consortium name="Ensembl"/>
        </authorList>
    </citation>
    <scope>IDENTIFICATION</scope>
</reference>
<keyword evidence="3" id="KW-1003">Cell membrane</keyword>
<dbReference type="InterPro" id="IPR031148">
    <property type="entry name" value="Plexin"/>
</dbReference>
<dbReference type="Bgee" id="ENSLOCG00000014660">
    <property type="expression patterns" value="Expressed in testis and 11 other cell types or tissues"/>
</dbReference>
<evidence type="ECO:0000256" key="5">
    <source>
        <dbReference type="ARBA" id="ARBA00022692"/>
    </source>
</evidence>
<feature type="region of interest" description="Disordered" evidence="13">
    <location>
        <begin position="991"/>
        <end position="1015"/>
    </location>
</feature>
<dbReference type="EMBL" id="AHAT01006530">
    <property type="status" value="NOT_ANNOTATED_CDS"/>
    <property type="molecule type" value="Genomic_DNA"/>
</dbReference>
<comment type="caution">
    <text evidence="12">Lacks conserved residue(s) required for the propagation of feature annotation.</text>
</comment>
<keyword evidence="17" id="KW-1185">Reference proteome</keyword>
<protein>
    <submittedName>
        <fullName evidence="16">Plexin B3</fullName>
    </submittedName>
</protein>
<keyword evidence="5 14" id="KW-0812">Transmembrane</keyword>
<dbReference type="InterPro" id="IPR002165">
    <property type="entry name" value="Plexin_repeat"/>
</dbReference>
<reference evidence="17" key="1">
    <citation type="submission" date="2011-12" db="EMBL/GenBank/DDBJ databases">
        <title>The Draft Genome of Lepisosteus oculatus.</title>
        <authorList>
            <consortium name="The Broad Institute Genome Assembly &amp; Analysis Group"/>
            <consortium name="Computational R&amp;D Group"/>
            <consortium name="and Sequencing Platform"/>
            <person name="Di Palma F."/>
            <person name="Alfoldi J."/>
            <person name="Johnson J."/>
            <person name="Berlin A."/>
            <person name="Gnerre S."/>
            <person name="Jaffe D."/>
            <person name="MacCallum I."/>
            <person name="Young S."/>
            <person name="Walker B.J."/>
            <person name="Lander E.S."/>
            <person name="Lindblad-Toh K."/>
        </authorList>
    </citation>
    <scope>NUCLEOTIDE SEQUENCE [LARGE SCALE GENOMIC DNA]</scope>
</reference>